<dbReference type="AlphaFoldDB" id="G3PIC7"/>
<name>G3PIC7_GASAC</name>
<accession>G3PIC7</accession>
<dbReference type="InParanoid" id="G3PIC7"/>
<dbReference type="Bgee" id="ENSGACG00000013125">
    <property type="expression patterns" value="Expressed in intestinal epithelial cell and 13 other cell types or tissues"/>
</dbReference>
<evidence type="ECO:0000313" key="1">
    <source>
        <dbReference type="Ensembl" id="ENSGACP00000017354.1"/>
    </source>
</evidence>
<proteinExistence type="predicted"/>
<protein>
    <submittedName>
        <fullName evidence="1">Uncharacterized protein</fullName>
    </submittedName>
</protein>
<dbReference type="Ensembl" id="ENSGACT00000017388.1">
    <property type="protein sequence ID" value="ENSGACP00000017354.1"/>
    <property type="gene ID" value="ENSGACG00000013125.1"/>
</dbReference>
<organism evidence="1">
    <name type="scientific">Gasterosteus aculeatus</name>
    <name type="common">Three-spined stickleback</name>
    <dbReference type="NCBI Taxonomy" id="69293"/>
    <lineage>
        <taxon>Eukaryota</taxon>
        <taxon>Metazoa</taxon>
        <taxon>Chordata</taxon>
        <taxon>Craniata</taxon>
        <taxon>Vertebrata</taxon>
        <taxon>Euteleostomi</taxon>
        <taxon>Actinopterygii</taxon>
        <taxon>Neopterygii</taxon>
        <taxon>Teleostei</taxon>
        <taxon>Neoteleostei</taxon>
        <taxon>Acanthomorphata</taxon>
        <taxon>Eupercaria</taxon>
        <taxon>Perciformes</taxon>
        <taxon>Cottioidei</taxon>
        <taxon>Gasterosteales</taxon>
        <taxon>Gasterosteidae</taxon>
        <taxon>Gasterosteus</taxon>
    </lineage>
</organism>
<sequence>MVSIQSLPEHLCTSLLNHTLSRVPQEPTGHGLQAKAPTGTSTSGRNVTGHLADAFIQSDLHHTLNPWIFHILPGEQLGVRCLAQGHFDMDHGAAWNRTTNLLLPSTPSLTPAPRRPPK</sequence>
<reference evidence="1" key="1">
    <citation type="submission" date="2006-01" db="EMBL/GenBank/DDBJ databases">
        <authorList>
            <person name="Lindblad-Toh K."/>
            <person name="Mauceli E."/>
            <person name="Grabherr M."/>
            <person name="Chang J.L."/>
            <person name="Lander E.S."/>
        </authorList>
    </citation>
    <scope>NUCLEOTIDE SEQUENCE [LARGE SCALE GENOMIC DNA]</scope>
</reference>
<reference evidence="1" key="2">
    <citation type="submission" date="2024-04" db="UniProtKB">
        <authorList>
            <consortium name="Ensembl"/>
        </authorList>
    </citation>
    <scope>IDENTIFICATION</scope>
</reference>